<dbReference type="AlphaFoldDB" id="A0A839RZ24"/>
<feature type="domain" description="DUF4253" evidence="2">
    <location>
        <begin position="160"/>
        <end position="267"/>
    </location>
</feature>
<evidence type="ECO:0000256" key="1">
    <source>
        <dbReference type="SAM" id="MobiDB-lite"/>
    </source>
</evidence>
<feature type="region of interest" description="Disordered" evidence="1">
    <location>
        <begin position="1"/>
        <end position="31"/>
    </location>
</feature>
<feature type="compositionally biased region" description="Low complexity" evidence="1">
    <location>
        <begin position="1"/>
        <end position="12"/>
    </location>
</feature>
<dbReference type="Proteomes" id="UP000550714">
    <property type="component" value="Unassembled WGS sequence"/>
</dbReference>
<organism evidence="3 4">
    <name type="scientific">Prauserella isguenensis</name>
    <dbReference type="NCBI Taxonomy" id="1470180"/>
    <lineage>
        <taxon>Bacteria</taxon>
        <taxon>Bacillati</taxon>
        <taxon>Actinomycetota</taxon>
        <taxon>Actinomycetes</taxon>
        <taxon>Pseudonocardiales</taxon>
        <taxon>Pseudonocardiaceae</taxon>
        <taxon>Prauserella</taxon>
    </lineage>
</organism>
<feature type="compositionally biased region" description="Basic and acidic residues" evidence="1">
    <location>
        <begin position="13"/>
        <end position="28"/>
    </location>
</feature>
<keyword evidence="4" id="KW-1185">Reference proteome</keyword>
<evidence type="ECO:0000313" key="4">
    <source>
        <dbReference type="Proteomes" id="UP000550714"/>
    </source>
</evidence>
<dbReference type="RefSeq" id="WP_183649285.1">
    <property type="nucleotide sequence ID" value="NZ_JACHWU010000001.1"/>
</dbReference>
<sequence>MFTSATTNSTETHGTETHGNARTDDRTADLTLPPGRMHQALWVSDDPITDPALYLACVAAFPRTGRWPVLIPHDPRFEAAGQDWIDDRPWDAPSDDVVGREDPGDVLRSWWRGPCCDGTCLEPFGAEFPGLARRSPRKSDPLAEAGNTGSRLVAGGGHRLGITEAARPADVPAALGWQGMLRTTDRAELVSTVLRSWEDRFGATLIRLGYDEMTLSVAAPPKTRHRAELLAAEHRAFCLDQFTAQPDTLSGVAGGLVGDRLWTFWWE</sequence>
<protein>
    <recommendedName>
        <fullName evidence="2">DUF4253 domain-containing protein</fullName>
    </recommendedName>
</protein>
<proteinExistence type="predicted"/>
<comment type="caution">
    <text evidence="3">The sequence shown here is derived from an EMBL/GenBank/DDBJ whole genome shotgun (WGS) entry which is preliminary data.</text>
</comment>
<name>A0A839RZ24_9PSEU</name>
<dbReference type="InterPro" id="IPR025349">
    <property type="entry name" value="DUF4253"/>
</dbReference>
<reference evidence="3 4" key="1">
    <citation type="submission" date="2020-08" db="EMBL/GenBank/DDBJ databases">
        <title>Genomic Encyclopedia of Type Strains, Phase III (KMG-III): the genomes of soil and plant-associated and newly described type strains.</title>
        <authorList>
            <person name="Whitman W."/>
        </authorList>
    </citation>
    <scope>NUCLEOTIDE SEQUENCE [LARGE SCALE GENOMIC DNA]</scope>
    <source>
        <strain evidence="3 4">CECT 8577</strain>
    </source>
</reference>
<accession>A0A839RZ24</accession>
<gene>
    <name evidence="3" type="ORF">FHS23_001299</name>
</gene>
<feature type="region of interest" description="Disordered" evidence="1">
    <location>
        <begin position="132"/>
        <end position="151"/>
    </location>
</feature>
<dbReference type="EMBL" id="JACHWU010000001">
    <property type="protein sequence ID" value="MBB3050304.1"/>
    <property type="molecule type" value="Genomic_DNA"/>
</dbReference>
<evidence type="ECO:0000313" key="3">
    <source>
        <dbReference type="EMBL" id="MBB3050304.1"/>
    </source>
</evidence>
<evidence type="ECO:0000259" key="2">
    <source>
        <dbReference type="Pfam" id="PF14062"/>
    </source>
</evidence>
<dbReference type="Pfam" id="PF14062">
    <property type="entry name" value="DUF4253"/>
    <property type="match status" value="1"/>
</dbReference>